<evidence type="ECO:0000313" key="3">
    <source>
        <dbReference type="Proteomes" id="UP000031937"/>
    </source>
</evidence>
<organism evidence="2 3">
    <name type="scientific">Sanguibacteroides justesenii</name>
    <dbReference type="NCBI Taxonomy" id="1547597"/>
    <lineage>
        <taxon>Bacteria</taxon>
        <taxon>Pseudomonadati</taxon>
        <taxon>Bacteroidota</taxon>
        <taxon>Bacteroidia</taxon>
        <taxon>Bacteroidales</taxon>
        <taxon>Porphyromonadaceae</taxon>
        <taxon>Sanguibacteroides</taxon>
    </lineage>
</organism>
<gene>
    <name evidence="2" type="ORF">IE90_14215</name>
</gene>
<dbReference type="AlphaFoldDB" id="A0AB34R5P4"/>
<dbReference type="Proteomes" id="UP000031937">
    <property type="component" value="Unassembled WGS sequence"/>
</dbReference>
<proteinExistence type="predicted"/>
<evidence type="ECO:0000256" key="1">
    <source>
        <dbReference type="SAM" id="Phobius"/>
    </source>
</evidence>
<evidence type="ECO:0000313" key="2">
    <source>
        <dbReference type="EMBL" id="KIO42744.1"/>
    </source>
</evidence>
<feature type="transmembrane region" description="Helical" evidence="1">
    <location>
        <begin position="12"/>
        <end position="35"/>
    </location>
</feature>
<keyword evidence="1" id="KW-0472">Membrane</keyword>
<feature type="transmembrane region" description="Helical" evidence="1">
    <location>
        <begin position="92"/>
        <end position="112"/>
    </location>
</feature>
<accession>A0AB34R5P4</accession>
<comment type="caution">
    <text evidence="2">The sequence shown here is derived from an EMBL/GenBank/DDBJ whole genome shotgun (WGS) entry which is preliminary data.</text>
</comment>
<reference evidence="2 3" key="1">
    <citation type="submission" date="2014-07" db="EMBL/GenBank/DDBJ databases">
        <title>Porphyromonadaceae bacterium OUH 334697 = ATCC BAA-2682 = DSM 28341 draft genome.</title>
        <authorList>
            <person name="Sydenham T.V."/>
            <person name="Hasman H."/>
            <person name="Justesen U.S."/>
        </authorList>
    </citation>
    <scope>NUCLEOTIDE SEQUENCE [LARGE SCALE GENOMIC DNA]</scope>
    <source>
        <strain evidence="2 3">OUH 334697</strain>
    </source>
</reference>
<sequence>MVNRLVKHPFVSWLILIVFLYLAYTYLTTPLHGIFDFRGSSLPNSFSTLVGFMHMENYLLQRGAILLLGISLLYFALPFTKRQPGTPGKKRYLTIPAFLCFVLAVGLGVIYVTNFQSRLKNRIGYRETFLKYDEYPTARVIEHDITYRPGGDKFSATSRMKIQNRKKQQWNSFCSS</sequence>
<keyword evidence="1" id="KW-1133">Transmembrane helix</keyword>
<keyword evidence="1" id="KW-0812">Transmembrane</keyword>
<name>A0AB34R5P4_9PORP</name>
<feature type="transmembrane region" description="Helical" evidence="1">
    <location>
        <begin position="59"/>
        <end position="80"/>
    </location>
</feature>
<dbReference type="EMBL" id="JPIT01000037">
    <property type="protein sequence ID" value="KIO42744.1"/>
    <property type="molecule type" value="Genomic_DNA"/>
</dbReference>
<protein>
    <submittedName>
        <fullName evidence="2">Uncharacterized protein</fullName>
    </submittedName>
</protein>